<evidence type="ECO:0000313" key="1">
    <source>
        <dbReference type="EMBL" id="KZV90748.1"/>
    </source>
</evidence>
<dbReference type="PANTHER" id="PTHR48100:SF1">
    <property type="entry name" value="HISTIDINE PHOSPHATASE FAMILY PROTEIN-RELATED"/>
    <property type="match status" value="1"/>
</dbReference>
<name>A0A165GMR8_EXIGL</name>
<dbReference type="EMBL" id="KV426041">
    <property type="protein sequence ID" value="KZV90748.1"/>
    <property type="molecule type" value="Genomic_DNA"/>
</dbReference>
<dbReference type="OrthoDB" id="496981at2759"/>
<dbReference type="GO" id="GO:0005737">
    <property type="term" value="C:cytoplasm"/>
    <property type="evidence" value="ECO:0007669"/>
    <property type="project" value="TreeGrafter"/>
</dbReference>
<gene>
    <name evidence="1" type="ORF">EXIGLDRAFT_720073</name>
</gene>
<dbReference type="PANTHER" id="PTHR48100">
    <property type="entry name" value="BROAD-SPECIFICITY PHOSPHATASE YOR283W-RELATED"/>
    <property type="match status" value="1"/>
</dbReference>
<evidence type="ECO:0008006" key="3">
    <source>
        <dbReference type="Google" id="ProtNLM"/>
    </source>
</evidence>
<protein>
    <recommendedName>
        <fullName evidence="3">Phosphoglycerate mutase-like protein</fullName>
    </recommendedName>
</protein>
<accession>A0A165GMR8</accession>
<proteinExistence type="predicted"/>
<feature type="non-terminal residue" evidence="1">
    <location>
        <position position="254"/>
    </location>
</feature>
<dbReference type="SMART" id="SM00855">
    <property type="entry name" value="PGAM"/>
    <property type="match status" value="1"/>
</dbReference>
<dbReference type="InterPro" id="IPR013078">
    <property type="entry name" value="His_Pase_superF_clade-1"/>
</dbReference>
<dbReference type="InterPro" id="IPR029033">
    <property type="entry name" value="His_PPase_superfam"/>
</dbReference>
<dbReference type="CDD" id="cd07067">
    <property type="entry name" value="HP_PGM_like"/>
    <property type="match status" value="1"/>
</dbReference>
<dbReference type="InParanoid" id="A0A165GMR8"/>
<dbReference type="GO" id="GO:0016791">
    <property type="term" value="F:phosphatase activity"/>
    <property type="evidence" value="ECO:0007669"/>
    <property type="project" value="TreeGrafter"/>
</dbReference>
<sequence length="254" mass="28370">MSHQTSTPFPDGSTSDPTAAHKYRYSVVKGLFAQDEDDFVPTPDQIEPQLGLLDDAGRWPDVRAMNESARDGVSFKLIIAGRHGQGFHNVAIQKYGEMTWGPDPLLTPIGLDQAKTAHEAWNLYRPPTPDALFSSPFRRALRTCEITFPGRRVKVLENIREKLTGWTCDVRSPISTLLTSEFPLFDFSSYGALLIPDPCADLRTETEAEAADRARKALDYIFDNEGEAQDVEVVSITAHAGWMRALFDTVGRRR</sequence>
<dbReference type="Pfam" id="PF00300">
    <property type="entry name" value="His_Phos_1"/>
    <property type="match status" value="1"/>
</dbReference>
<reference evidence="1 2" key="1">
    <citation type="journal article" date="2016" name="Mol. Biol. Evol.">
        <title>Comparative Genomics of Early-Diverging Mushroom-Forming Fungi Provides Insights into the Origins of Lignocellulose Decay Capabilities.</title>
        <authorList>
            <person name="Nagy L.G."/>
            <person name="Riley R."/>
            <person name="Tritt A."/>
            <person name="Adam C."/>
            <person name="Daum C."/>
            <person name="Floudas D."/>
            <person name="Sun H."/>
            <person name="Yadav J.S."/>
            <person name="Pangilinan J."/>
            <person name="Larsson K.H."/>
            <person name="Matsuura K."/>
            <person name="Barry K."/>
            <person name="Labutti K."/>
            <person name="Kuo R."/>
            <person name="Ohm R.A."/>
            <person name="Bhattacharya S.S."/>
            <person name="Shirouzu T."/>
            <person name="Yoshinaga Y."/>
            <person name="Martin F.M."/>
            <person name="Grigoriev I.V."/>
            <person name="Hibbett D.S."/>
        </authorList>
    </citation>
    <scope>NUCLEOTIDE SEQUENCE [LARGE SCALE GENOMIC DNA]</scope>
    <source>
        <strain evidence="1 2">HHB12029</strain>
    </source>
</reference>
<dbReference type="Gene3D" id="3.40.50.1240">
    <property type="entry name" value="Phosphoglycerate mutase-like"/>
    <property type="match status" value="1"/>
</dbReference>
<dbReference type="InterPro" id="IPR050275">
    <property type="entry name" value="PGM_Phosphatase"/>
</dbReference>
<organism evidence="1 2">
    <name type="scientific">Exidia glandulosa HHB12029</name>
    <dbReference type="NCBI Taxonomy" id="1314781"/>
    <lineage>
        <taxon>Eukaryota</taxon>
        <taxon>Fungi</taxon>
        <taxon>Dikarya</taxon>
        <taxon>Basidiomycota</taxon>
        <taxon>Agaricomycotina</taxon>
        <taxon>Agaricomycetes</taxon>
        <taxon>Auriculariales</taxon>
        <taxon>Exidiaceae</taxon>
        <taxon>Exidia</taxon>
    </lineage>
</organism>
<keyword evidence="2" id="KW-1185">Reference proteome</keyword>
<dbReference type="Proteomes" id="UP000077266">
    <property type="component" value="Unassembled WGS sequence"/>
</dbReference>
<dbReference type="SUPFAM" id="SSF53254">
    <property type="entry name" value="Phosphoglycerate mutase-like"/>
    <property type="match status" value="1"/>
</dbReference>
<evidence type="ECO:0000313" key="2">
    <source>
        <dbReference type="Proteomes" id="UP000077266"/>
    </source>
</evidence>
<dbReference type="AlphaFoldDB" id="A0A165GMR8"/>
<dbReference type="FunCoup" id="A0A165GMR8">
    <property type="interactions" value="371"/>
</dbReference>